<evidence type="ECO:0000256" key="3">
    <source>
        <dbReference type="ARBA" id="ARBA00022475"/>
    </source>
</evidence>
<evidence type="ECO:0000256" key="1">
    <source>
        <dbReference type="ARBA" id="ARBA00005417"/>
    </source>
</evidence>
<dbReference type="PROSITE" id="PS50893">
    <property type="entry name" value="ABC_TRANSPORTER_2"/>
    <property type="match status" value="1"/>
</dbReference>
<dbReference type="GO" id="GO:0016887">
    <property type="term" value="F:ATP hydrolysis activity"/>
    <property type="evidence" value="ECO:0007669"/>
    <property type="project" value="InterPro"/>
</dbReference>
<dbReference type="GO" id="GO:0005524">
    <property type="term" value="F:ATP binding"/>
    <property type="evidence" value="ECO:0007669"/>
    <property type="project" value="UniProtKB-KW"/>
</dbReference>
<gene>
    <name evidence="9" type="ORF">E2553_42865</name>
</gene>
<dbReference type="InterPro" id="IPR027417">
    <property type="entry name" value="P-loop_NTPase"/>
</dbReference>
<dbReference type="PROSITE" id="PS00211">
    <property type="entry name" value="ABC_TRANSPORTER_1"/>
    <property type="match status" value="1"/>
</dbReference>
<dbReference type="EMBL" id="SNVI01000008">
    <property type="protein sequence ID" value="TFE36487.1"/>
    <property type="molecule type" value="Genomic_DNA"/>
</dbReference>
<dbReference type="CDD" id="cd03224">
    <property type="entry name" value="ABC_TM1139_LivF_branched"/>
    <property type="match status" value="1"/>
</dbReference>
<dbReference type="InterPro" id="IPR003439">
    <property type="entry name" value="ABC_transporter-like_ATP-bd"/>
</dbReference>
<sequence length="232" mass="24871">MSALLSLEKVNSGYGRAQVLHDFSLKIGCQERVAILGRNGVGKTTVVNTCLGLANLHSGSVQMGGKQFRKLRSFNAAWSGVAVVPQGRRIVPTLSVRENLLLGAAVKRPGPWNVESVFNLFPILRERAETPGTAMSGGQQQMLAIGRALMTNPDLLILDEPSEGLAPVVVDALGVTLRKLADQGTSILLIEQNIRLVCAATDHYHVLSKGTITDSGSLKGITFESLHKHIMV</sequence>
<evidence type="ECO:0000259" key="8">
    <source>
        <dbReference type="PROSITE" id="PS50893"/>
    </source>
</evidence>
<keyword evidence="2" id="KW-0813">Transport</keyword>
<dbReference type="InterPro" id="IPR003593">
    <property type="entry name" value="AAA+_ATPase"/>
</dbReference>
<keyword evidence="7" id="KW-0029">Amino-acid transport</keyword>
<dbReference type="SMART" id="SM00382">
    <property type="entry name" value="AAA"/>
    <property type="match status" value="1"/>
</dbReference>
<dbReference type="InterPro" id="IPR017871">
    <property type="entry name" value="ABC_transporter-like_CS"/>
</dbReference>
<evidence type="ECO:0000256" key="5">
    <source>
        <dbReference type="ARBA" id="ARBA00022741"/>
    </source>
</evidence>
<evidence type="ECO:0000256" key="7">
    <source>
        <dbReference type="ARBA" id="ARBA00022970"/>
    </source>
</evidence>
<organism evidence="9 10">
    <name type="scientific">Paraburkholderia dipogonis</name>
    <dbReference type="NCBI Taxonomy" id="1211383"/>
    <lineage>
        <taxon>Bacteria</taxon>
        <taxon>Pseudomonadati</taxon>
        <taxon>Pseudomonadota</taxon>
        <taxon>Betaproteobacteria</taxon>
        <taxon>Burkholderiales</taxon>
        <taxon>Burkholderiaceae</taxon>
        <taxon>Paraburkholderia</taxon>
    </lineage>
</organism>
<keyword evidence="4" id="KW-0997">Cell inner membrane</keyword>
<dbReference type="GO" id="GO:0015807">
    <property type="term" value="P:L-amino acid transport"/>
    <property type="evidence" value="ECO:0007669"/>
    <property type="project" value="TreeGrafter"/>
</dbReference>
<dbReference type="InterPro" id="IPR052156">
    <property type="entry name" value="BCAA_Transport_ATP-bd_LivF"/>
</dbReference>
<dbReference type="SUPFAM" id="SSF52540">
    <property type="entry name" value="P-loop containing nucleoside triphosphate hydrolases"/>
    <property type="match status" value="1"/>
</dbReference>
<dbReference type="Pfam" id="PF00005">
    <property type="entry name" value="ABC_tran"/>
    <property type="match status" value="1"/>
</dbReference>
<evidence type="ECO:0000313" key="10">
    <source>
        <dbReference type="Proteomes" id="UP000297385"/>
    </source>
</evidence>
<keyword evidence="6 9" id="KW-0067">ATP-binding</keyword>
<dbReference type="RefSeq" id="WP_134466589.1">
    <property type="nucleotide sequence ID" value="NZ_SNVI01000008.1"/>
</dbReference>
<name>A0A4Y8MGC1_9BURK</name>
<keyword evidence="3" id="KW-1003">Cell membrane</keyword>
<dbReference type="Gene3D" id="3.40.50.300">
    <property type="entry name" value="P-loop containing nucleotide triphosphate hydrolases"/>
    <property type="match status" value="1"/>
</dbReference>
<keyword evidence="5" id="KW-0547">Nucleotide-binding</keyword>
<proteinExistence type="inferred from homology"/>
<keyword evidence="4" id="KW-0472">Membrane</keyword>
<dbReference type="Proteomes" id="UP000297385">
    <property type="component" value="Unassembled WGS sequence"/>
</dbReference>
<evidence type="ECO:0000256" key="4">
    <source>
        <dbReference type="ARBA" id="ARBA00022519"/>
    </source>
</evidence>
<evidence type="ECO:0000313" key="9">
    <source>
        <dbReference type="EMBL" id="TFE36487.1"/>
    </source>
</evidence>
<dbReference type="PANTHER" id="PTHR43820:SF4">
    <property type="entry name" value="HIGH-AFFINITY BRANCHED-CHAIN AMINO ACID TRANSPORT ATP-BINDING PROTEIN LIVF"/>
    <property type="match status" value="1"/>
</dbReference>
<protein>
    <submittedName>
        <fullName evidence="9">ABC transporter ATP-binding protein</fullName>
    </submittedName>
</protein>
<dbReference type="GO" id="GO:0015658">
    <property type="term" value="F:branched-chain amino acid transmembrane transporter activity"/>
    <property type="evidence" value="ECO:0007669"/>
    <property type="project" value="TreeGrafter"/>
</dbReference>
<evidence type="ECO:0000256" key="2">
    <source>
        <dbReference type="ARBA" id="ARBA00022448"/>
    </source>
</evidence>
<dbReference type="PANTHER" id="PTHR43820">
    <property type="entry name" value="HIGH-AFFINITY BRANCHED-CHAIN AMINO ACID TRANSPORT ATP-BINDING PROTEIN LIVF"/>
    <property type="match status" value="1"/>
</dbReference>
<dbReference type="AlphaFoldDB" id="A0A4Y8MGC1"/>
<reference evidence="9 10" key="1">
    <citation type="submission" date="2019-03" db="EMBL/GenBank/DDBJ databases">
        <title>Complete Genome Sequence of Paraburkholderia dipogonis ICMP 19430T, a Nitrogen-fixing Symbiont of the South African Invasive Legume Dipogon lignosus in New Zealand.</title>
        <authorList>
            <person name="De Meyer S.E."/>
        </authorList>
    </citation>
    <scope>NUCLEOTIDE SEQUENCE [LARGE SCALE GENOMIC DNA]</scope>
    <source>
        <strain evidence="9 10">ICMP 19430</strain>
    </source>
</reference>
<accession>A0A4Y8MGC1</accession>
<comment type="similarity">
    <text evidence="1">Belongs to the ABC transporter superfamily.</text>
</comment>
<evidence type="ECO:0000256" key="6">
    <source>
        <dbReference type="ARBA" id="ARBA00022840"/>
    </source>
</evidence>
<comment type="caution">
    <text evidence="9">The sequence shown here is derived from an EMBL/GenBank/DDBJ whole genome shotgun (WGS) entry which is preliminary data.</text>
</comment>
<feature type="domain" description="ABC transporter" evidence="8">
    <location>
        <begin position="5"/>
        <end position="232"/>
    </location>
</feature>